<organism evidence="4 5">
    <name type="scientific">Daphnia magna</name>
    <dbReference type="NCBI Taxonomy" id="35525"/>
    <lineage>
        <taxon>Eukaryota</taxon>
        <taxon>Metazoa</taxon>
        <taxon>Ecdysozoa</taxon>
        <taxon>Arthropoda</taxon>
        <taxon>Crustacea</taxon>
        <taxon>Branchiopoda</taxon>
        <taxon>Diplostraca</taxon>
        <taxon>Cladocera</taxon>
        <taxon>Anomopoda</taxon>
        <taxon>Daphniidae</taxon>
        <taxon>Daphnia</taxon>
    </lineage>
</organism>
<sequence>MQWKMMPRGKDSRPGMAGLFNLLAVFGAASIQRFYHQVFKQPTSEHHRGKRMPFDSPVQKTALNENTLLPLYPVLQESDLNDQDPNLSHHREQFLDHWKTLIDLEFKQDLERSKSYQTISTTENIQQLQTQKQEASQATRNSLHFYTYYLLEQTLKVTDGVTTETIANTTTKTLKDDIVAQGWNTRTLDSLLQKLHTLHGKEKEFLFGTISVLQKESVIALIEDKKRISTLKFELSNAQKQLESNKKKAKSSKYTLSSSLEQLQENNEALKNSLEKANSRITDLEQNLEATLATESQLQNLLKRKEENNAAVETEGQEIINKLEENRVKEYKKLQVKFIETEDSNDSRLDEDEPGEITKLVGDINELTLPTDSGDKSLHYELEIEQANDFEQTIENLKTQIEHLNKTIIYLEQVNQQLKKKVDMGVTHKDEDASEKTFANTRKKNPKDDDIPATEQDDEDAKKVNRYFTQPIVKALGELFSREDKKAIPIFKGKSTDKLISEWLRGAEHVARNNEWDDNQKIRFFSDRLKGEAFEWHENYAEEEGDDLNYQDWKEALITRFQDTYDLATLEKKLSKLTQKPEENCRAFVSRLNNLYDTIAGKEERADHNQTIIEGQLLNKVKKMRDHRKSKILLQGLLPKYKAELYLRMPENTEDFDALCKQLFISEKILHTKEATDDKEMSAVIAGITHHEKQQDDKIQLLEQKLSEALSELKCTNTKRGSSQENDVTIAATDQYENRRPRPSERYSRSRDSRVRFADSHNSRESSRERSLSRNRDNSPTAEITIRQDEEIIILQDTGKPDFHLTNVPHIGTTTPTDKETKADQTTTDNKHVITATNIYSNNNKLATTLELLKIEKYPATSVTEEDILQENVGQIWHVPTTKVPDKHH</sequence>
<dbReference type="PANTHER" id="PTHR33223:SF6">
    <property type="entry name" value="CCHC-TYPE DOMAIN-CONTAINING PROTEIN"/>
    <property type="match status" value="1"/>
</dbReference>
<dbReference type="Pfam" id="PF19259">
    <property type="entry name" value="Ty3_capsid"/>
    <property type="match status" value="1"/>
</dbReference>
<dbReference type="PANTHER" id="PTHR33223">
    <property type="entry name" value="CCHC-TYPE DOMAIN-CONTAINING PROTEIN"/>
    <property type="match status" value="1"/>
</dbReference>
<accession>A0ABR0BAL7</accession>
<evidence type="ECO:0000313" key="5">
    <source>
        <dbReference type="Proteomes" id="UP001234178"/>
    </source>
</evidence>
<protein>
    <recommendedName>
        <fullName evidence="3">Ty3 transposon capsid-like protein domain-containing protein</fullName>
    </recommendedName>
</protein>
<gene>
    <name evidence="4" type="ORF">OUZ56_033303</name>
</gene>
<reference evidence="4 5" key="1">
    <citation type="journal article" date="2023" name="Nucleic Acids Res.">
        <title>The hologenome of Daphnia magna reveals possible DNA methylation and microbiome-mediated evolution of the host genome.</title>
        <authorList>
            <person name="Chaturvedi A."/>
            <person name="Li X."/>
            <person name="Dhandapani V."/>
            <person name="Marshall H."/>
            <person name="Kissane S."/>
            <person name="Cuenca-Cambronero M."/>
            <person name="Asole G."/>
            <person name="Calvet F."/>
            <person name="Ruiz-Romero M."/>
            <person name="Marangio P."/>
            <person name="Guigo R."/>
            <person name="Rago D."/>
            <person name="Mirbahai L."/>
            <person name="Eastwood N."/>
            <person name="Colbourne J.K."/>
            <person name="Zhou J."/>
            <person name="Mallon E."/>
            <person name="Orsini L."/>
        </authorList>
    </citation>
    <scope>NUCLEOTIDE SEQUENCE [LARGE SCALE GENOMIC DNA]</scope>
    <source>
        <strain evidence="4">LRV0_1</strain>
    </source>
</reference>
<keyword evidence="5" id="KW-1185">Reference proteome</keyword>
<dbReference type="EMBL" id="JAOYFB010000046">
    <property type="protein sequence ID" value="KAK4045616.1"/>
    <property type="molecule type" value="Genomic_DNA"/>
</dbReference>
<feature type="coiled-coil region" evidence="1">
    <location>
        <begin position="380"/>
        <end position="421"/>
    </location>
</feature>
<feature type="compositionally biased region" description="Polar residues" evidence="2">
    <location>
        <begin position="716"/>
        <end position="727"/>
    </location>
</feature>
<feature type="domain" description="Ty3 transposon capsid-like protein" evidence="3">
    <location>
        <begin position="516"/>
        <end position="597"/>
    </location>
</feature>
<keyword evidence="1" id="KW-0175">Coiled coil</keyword>
<evidence type="ECO:0000256" key="1">
    <source>
        <dbReference type="SAM" id="Coils"/>
    </source>
</evidence>
<evidence type="ECO:0000259" key="3">
    <source>
        <dbReference type="Pfam" id="PF19259"/>
    </source>
</evidence>
<feature type="coiled-coil region" evidence="1">
    <location>
        <begin position="228"/>
        <end position="322"/>
    </location>
</feature>
<comment type="caution">
    <text evidence="4">The sequence shown here is derived from an EMBL/GenBank/DDBJ whole genome shotgun (WGS) entry which is preliminary data.</text>
</comment>
<dbReference type="InterPro" id="IPR045358">
    <property type="entry name" value="Ty3_capsid"/>
</dbReference>
<evidence type="ECO:0000256" key="2">
    <source>
        <dbReference type="SAM" id="MobiDB-lite"/>
    </source>
</evidence>
<name>A0ABR0BAL7_9CRUS</name>
<feature type="compositionally biased region" description="Basic and acidic residues" evidence="2">
    <location>
        <begin position="736"/>
        <end position="777"/>
    </location>
</feature>
<feature type="region of interest" description="Disordered" evidence="2">
    <location>
        <begin position="716"/>
        <end position="785"/>
    </location>
</feature>
<proteinExistence type="predicted"/>
<feature type="region of interest" description="Disordered" evidence="2">
    <location>
        <begin position="427"/>
        <end position="462"/>
    </location>
</feature>
<evidence type="ECO:0000313" key="4">
    <source>
        <dbReference type="EMBL" id="KAK4045616.1"/>
    </source>
</evidence>
<feature type="region of interest" description="Disordered" evidence="2">
    <location>
        <begin position="804"/>
        <end position="827"/>
    </location>
</feature>
<dbReference type="Proteomes" id="UP001234178">
    <property type="component" value="Unassembled WGS sequence"/>
</dbReference>